<dbReference type="GO" id="GO:0003676">
    <property type="term" value="F:nucleic acid binding"/>
    <property type="evidence" value="ECO:0007669"/>
    <property type="project" value="InterPro"/>
</dbReference>
<dbReference type="SUPFAM" id="SSF53335">
    <property type="entry name" value="S-adenosyl-L-methionine-dependent methyltransferases"/>
    <property type="match status" value="1"/>
</dbReference>
<accession>A0A9P3FD93</accession>
<dbReference type="PANTHER" id="PTHR45875:SF1">
    <property type="entry name" value="METHYLTRANSFERASE N6AMT1"/>
    <property type="match status" value="1"/>
</dbReference>
<comment type="similarity">
    <text evidence="1">Belongs to the eukaryotic/archaeal PrmC-related family.</text>
</comment>
<evidence type="ECO:0008006" key="7">
    <source>
        <dbReference type="Google" id="ProtNLM"/>
    </source>
</evidence>
<reference evidence="5 6" key="1">
    <citation type="submission" date="2021-01" db="EMBL/GenBank/DDBJ databases">
        <title>Cercospora kikuchii MAFF 305040 whole genome shotgun sequence.</title>
        <authorList>
            <person name="Kashiwa T."/>
            <person name="Suzuki T."/>
        </authorList>
    </citation>
    <scope>NUCLEOTIDE SEQUENCE [LARGE SCALE GENOMIC DNA]</scope>
    <source>
        <strain evidence="5 6">MAFF 305040</strain>
    </source>
</reference>
<evidence type="ECO:0000256" key="3">
    <source>
        <dbReference type="ARBA" id="ARBA00022679"/>
    </source>
</evidence>
<evidence type="ECO:0000313" key="5">
    <source>
        <dbReference type="EMBL" id="GIZ38325.1"/>
    </source>
</evidence>
<keyword evidence="4" id="KW-0949">S-adenosyl-L-methionine</keyword>
<name>A0A9P3FD93_9PEZI</name>
<dbReference type="PROSITE" id="PS00092">
    <property type="entry name" value="N6_MTASE"/>
    <property type="match status" value="1"/>
</dbReference>
<keyword evidence="6" id="KW-1185">Reference proteome</keyword>
<protein>
    <recommendedName>
        <fullName evidence="7">ERF1 methyltransferase catalytic subunit MTQ2</fullName>
    </recommendedName>
</protein>
<dbReference type="CDD" id="cd02440">
    <property type="entry name" value="AdoMet_MTases"/>
    <property type="match status" value="1"/>
</dbReference>
<dbReference type="GO" id="GO:0035657">
    <property type="term" value="C:eRF1 methyltransferase complex"/>
    <property type="evidence" value="ECO:0007669"/>
    <property type="project" value="TreeGrafter"/>
</dbReference>
<dbReference type="PANTHER" id="PTHR45875">
    <property type="entry name" value="METHYLTRANSFERASE N6AMT1"/>
    <property type="match status" value="1"/>
</dbReference>
<comment type="caution">
    <text evidence="5">The sequence shown here is derived from an EMBL/GenBank/DDBJ whole genome shotgun (WGS) entry which is preliminary data.</text>
</comment>
<dbReference type="RefSeq" id="XP_044652812.1">
    <property type="nucleotide sequence ID" value="XM_044796877.1"/>
</dbReference>
<sequence length="252" mass="27278">MLPTPSTSHVNYDHIYEPAEDSYLLLDTLSSEGESAFLKDRFPAHSDAPLVLEVGTGSGVVLAFATANAHHILGRSDVASLGIDINTFACSATAQTVKGAVKDAAGEKTGHFLDSVCGDLTTSLRPQSIDIVIFNPPYVPTEELPAQWNDQSDYKSLSNMDRFDRDSHLLSLSYAGGADGMETTDRLLGQLTDVLSDRGIAYILLCKQNKPEEVATRVRGWSVAGSWQAEIISSSGKSAGWEKLCILRVWRS</sequence>
<organism evidence="5 6">
    <name type="scientific">Cercospora kikuchii</name>
    <dbReference type="NCBI Taxonomy" id="84275"/>
    <lineage>
        <taxon>Eukaryota</taxon>
        <taxon>Fungi</taxon>
        <taxon>Dikarya</taxon>
        <taxon>Ascomycota</taxon>
        <taxon>Pezizomycotina</taxon>
        <taxon>Dothideomycetes</taxon>
        <taxon>Dothideomycetidae</taxon>
        <taxon>Mycosphaerellales</taxon>
        <taxon>Mycosphaerellaceae</taxon>
        <taxon>Cercospora</taxon>
    </lineage>
</organism>
<dbReference type="GeneID" id="68287320"/>
<keyword evidence="3" id="KW-0808">Transferase</keyword>
<dbReference type="OrthoDB" id="406152at2759"/>
<evidence type="ECO:0000256" key="2">
    <source>
        <dbReference type="ARBA" id="ARBA00022603"/>
    </source>
</evidence>
<proteinExistence type="inferred from homology"/>
<keyword evidence="2" id="KW-0489">Methyltransferase</keyword>
<dbReference type="GO" id="GO:0032259">
    <property type="term" value="P:methylation"/>
    <property type="evidence" value="ECO:0007669"/>
    <property type="project" value="UniProtKB-KW"/>
</dbReference>
<dbReference type="InterPro" id="IPR002052">
    <property type="entry name" value="DNA_methylase_N6_adenine_CS"/>
</dbReference>
<dbReference type="InterPro" id="IPR029063">
    <property type="entry name" value="SAM-dependent_MTases_sf"/>
</dbReference>
<evidence type="ECO:0000313" key="6">
    <source>
        <dbReference type="Proteomes" id="UP000825890"/>
    </source>
</evidence>
<dbReference type="AlphaFoldDB" id="A0A9P3FD93"/>
<gene>
    <name evidence="5" type="ORF">CKM354_000174500</name>
</gene>
<dbReference type="InterPro" id="IPR052190">
    <property type="entry name" value="Euk-Arch_PrmC-MTase"/>
</dbReference>
<evidence type="ECO:0000256" key="4">
    <source>
        <dbReference type="ARBA" id="ARBA00022691"/>
    </source>
</evidence>
<dbReference type="GO" id="GO:0008276">
    <property type="term" value="F:protein methyltransferase activity"/>
    <property type="evidence" value="ECO:0007669"/>
    <property type="project" value="TreeGrafter"/>
</dbReference>
<dbReference type="FunFam" id="3.40.50.150:FF:000274">
    <property type="entry name" value="ERF1 methyltransferase catalytic subunit MTQ2"/>
    <property type="match status" value="1"/>
</dbReference>
<dbReference type="Gene3D" id="3.40.50.150">
    <property type="entry name" value="Vaccinia Virus protein VP39"/>
    <property type="match status" value="1"/>
</dbReference>
<evidence type="ECO:0000256" key="1">
    <source>
        <dbReference type="ARBA" id="ARBA00006149"/>
    </source>
</evidence>
<dbReference type="EMBL" id="BOLY01000001">
    <property type="protein sequence ID" value="GIZ38325.1"/>
    <property type="molecule type" value="Genomic_DNA"/>
</dbReference>
<dbReference type="Proteomes" id="UP000825890">
    <property type="component" value="Unassembled WGS sequence"/>
</dbReference>
<dbReference type="GO" id="GO:0008757">
    <property type="term" value="F:S-adenosylmethionine-dependent methyltransferase activity"/>
    <property type="evidence" value="ECO:0007669"/>
    <property type="project" value="TreeGrafter"/>
</dbReference>